<reference evidence="1 2" key="1">
    <citation type="submission" date="2016-10" db="EMBL/GenBank/DDBJ databases">
        <authorList>
            <person name="de Groot N.N."/>
        </authorList>
    </citation>
    <scope>NUCLEOTIDE SEQUENCE [LARGE SCALE GENOMIC DNA]</scope>
    <source>
        <strain evidence="1 2">DSM 43941</strain>
    </source>
</reference>
<dbReference type="AlphaFoldDB" id="A0A1H2DGB4"/>
<dbReference type="EMBL" id="LT629758">
    <property type="protein sequence ID" value="SDT81276.1"/>
    <property type="molecule type" value="Genomic_DNA"/>
</dbReference>
<evidence type="ECO:0000313" key="1">
    <source>
        <dbReference type="EMBL" id="SDT81276.1"/>
    </source>
</evidence>
<proteinExistence type="predicted"/>
<dbReference type="STRING" id="113562.SAMN04489716_9566"/>
<keyword evidence="2" id="KW-1185">Reference proteome</keyword>
<sequence length="39" mass="4573">MCQWIALEPAAARRLIRFGVNPAAYRERFVSTFGYHMSR</sequence>
<accession>A0A1H2DGB4</accession>
<organism evidence="1 2">
    <name type="scientific">Actinoplanes derwentensis</name>
    <dbReference type="NCBI Taxonomy" id="113562"/>
    <lineage>
        <taxon>Bacteria</taxon>
        <taxon>Bacillati</taxon>
        <taxon>Actinomycetota</taxon>
        <taxon>Actinomycetes</taxon>
        <taxon>Micromonosporales</taxon>
        <taxon>Micromonosporaceae</taxon>
        <taxon>Actinoplanes</taxon>
    </lineage>
</organism>
<name>A0A1H2DGB4_9ACTN</name>
<gene>
    <name evidence="1" type="ORF">SAMN04489716_9566</name>
</gene>
<dbReference type="Proteomes" id="UP000198688">
    <property type="component" value="Chromosome I"/>
</dbReference>
<evidence type="ECO:0000313" key="2">
    <source>
        <dbReference type="Proteomes" id="UP000198688"/>
    </source>
</evidence>
<protein>
    <submittedName>
        <fullName evidence="1">Uncharacterized protein</fullName>
    </submittedName>
</protein>